<dbReference type="InterPro" id="IPR025665">
    <property type="entry name" value="Beta-barrel_OMP_2"/>
</dbReference>
<dbReference type="OrthoDB" id="921445at2"/>
<dbReference type="AlphaFoldDB" id="A0A098LAY4"/>
<dbReference type="EMBL" id="BBLT01000001">
    <property type="protein sequence ID" value="GAL83604.1"/>
    <property type="molecule type" value="Genomic_DNA"/>
</dbReference>
<dbReference type="Pfam" id="PF13568">
    <property type="entry name" value="OMP_b-brl_2"/>
    <property type="match status" value="1"/>
</dbReference>
<dbReference type="RefSeq" id="WP_045458700.1">
    <property type="nucleotide sequence ID" value="NZ_BBLT01000001.1"/>
</dbReference>
<comment type="caution">
    <text evidence="2">The sequence shown here is derived from an EMBL/GenBank/DDBJ whole genome shotgun (WGS) entry which is preliminary data.</text>
</comment>
<evidence type="ECO:0000313" key="2">
    <source>
        <dbReference type="EMBL" id="GAL83604.1"/>
    </source>
</evidence>
<name>A0A098LAY4_9BACT</name>
<keyword evidence="3" id="KW-1185">Reference proteome</keyword>
<dbReference type="Proteomes" id="UP000030185">
    <property type="component" value="Unassembled WGS sequence"/>
</dbReference>
<feature type="domain" description="Outer membrane protein beta-barrel" evidence="1">
    <location>
        <begin position="220"/>
        <end position="377"/>
    </location>
</feature>
<evidence type="ECO:0000259" key="1">
    <source>
        <dbReference type="Pfam" id="PF13568"/>
    </source>
</evidence>
<gene>
    <name evidence="2" type="ORF">MYP_831</name>
</gene>
<evidence type="ECO:0000313" key="3">
    <source>
        <dbReference type="Proteomes" id="UP000030185"/>
    </source>
</evidence>
<protein>
    <recommendedName>
        <fullName evidence="1">Outer membrane protein beta-barrel domain-containing protein</fullName>
    </recommendedName>
</protein>
<accession>A0A098LAY4</accession>
<organism evidence="2 3">
    <name type="scientific">Sporocytophaga myxococcoides</name>
    <dbReference type="NCBI Taxonomy" id="153721"/>
    <lineage>
        <taxon>Bacteria</taxon>
        <taxon>Pseudomonadati</taxon>
        <taxon>Bacteroidota</taxon>
        <taxon>Cytophagia</taxon>
        <taxon>Cytophagales</taxon>
        <taxon>Cytophagaceae</taxon>
        <taxon>Sporocytophaga</taxon>
    </lineage>
</organism>
<dbReference type="eggNOG" id="COG3468">
    <property type="taxonomic scope" value="Bacteria"/>
</dbReference>
<reference evidence="2 3" key="1">
    <citation type="submission" date="2014-09" db="EMBL/GenBank/DDBJ databases">
        <title>Sporocytophaga myxococcoides PG-01 genome sequencing.</title>
        <authorList>
            <person name="Liu L."/>
            <person name="Gao P.J."/>
            <person name="Chen G.J."/>
            <person name="Wang L.S."/>
        </authorList>
    </citation>
    <scope>NUCLEOTIDE SEQUENCE [LARGE SCALE GENOMIC DNA]</scope>
    <source>
        <strain evidence="2 3">PG-01</strain>
    </source>
</reference>
<dbReference type="STRING" id="153721.MYP_831"/>
<sequence>MKFRFLLLLFFFFLSVHSYSQIKFEKGYFIDSENQKTECLIRDSDWRNNPLKFKYKLGEADEVKEADISSVTEFGIYERVKYVRANVKIDRSGEELSNLSNSRNPEFSEELLFLKVVDEGSATLYYYRDPKIFRLFYKVNDSAIEQLVYKEYYTADGLVATNAMFRQQLFINVNCKKSVSVASIENVRYTEKELAKYFQKYNECIGDSIFKLSKEKRDLFNLRITPGFSYSTFSLKDNFYKIDFDKKLAFRVGLQTEFVLPFYRKWSVIFEPTYQNFNSKGKNSSNDIGKIKYSFIEFPVGIRHYFFLNENLKLFVNGLFIINMNLKFNSSLVTGNEAMGYYSIKTLEAKDSFGLGAGIENKRISAEIRYYPHRSLTSSKTYTTNFSRLSLIIGFKVF</sequence>
<proteinExistence type="predicted"/>